<sequence>MPLKPQKNIINAVTVTHKMCRLNYKPRPTPTPPNFAPNNRVYQSPRDMSVVAQFLQGVKIAGEPPSTVQLASAHNTLKDALEKDVNLRQRIRQDLADLGNNAARVEQNFSTVQGVVNELDGRDMLQNKEKFGARWEELHRRYSVALGQSKASITELHNKIHEFVYVLLPMVESDDPNMQVIRMKRLEDYVKIIMAFHKPAEQRGNEFLYLKQDVVAFHGNLDTALPNSDNQLHDQRNRGNVINRQIRGKMGQIDDKRQQLDRLEKNEEYMHRIMELLKNHTSWFDETTQKLSGMEGIWRMLTSDATTLQTRLKAMEKEDDSAMFNLRANSVRPVYEALESALEAYISAL</sequence>
<evidence type="ECO:0000313" key="2">
    <source>
        <dbReference type="Proteomes" id="UP000027222"/>
    </source>
</evidence>
<proteinExistence type="predicted"/>
<evidence type="ECO:0000313" key="1">
    <source>
        <dbReference type="EMBL" id="KDR76682.1"/>
    </source>
</evidence>
<protein>
    <submittedName>
        <fullName evidence="1">Uncharacterized protein</fullName>
    </submittedName>
</protein>
<keyword evidence="2" id="KW-1185">Reference proteome</keyword>
<accession>A0A067T2W2</accession>
<reference evidence="2" key="1">
    <citation type="journal article" date="2014" name="Proc. Natl. Acad. Sci. U.S.A.">
        <title>Extensive sampling of basidiomycete genomes demonstrates inadequacy of the white-rot/brown-rot paradigm for wood decay fungi.</title>
        <authorList>
            <person name="Riley R."/>
            <person name="Salamov A.A."/>
            <person name="Brown D.W."/>
            <person name="Nagy L.G."/>
            <person name="Floudas D."/>
            <person name="Held B.W."/>
            <person name="Levasseur A."/>
            <person name="Lombard V."/>
            <person name="Morin E."/>
            <person name="Otillar R."/>
            <person name="Lindquist E.A."/>
            <person name="Sun H."/>
            <person name="LaButti K.M."/>
            <person name="Schmutz J."/>
            <person name="Jabbour D."/>
            <person name="Luo H."/>
            <person name="Baker S.E."/>
            <person name="Pisabarro A.G."/>
            <person name="Walton J.D."/>
            <person name="Blanchette R.A."/>
            <person name="Henrissat B."/>
            <person name="Martin F."/>
            <person name="Cullen D."/>
            <person name="Hibbett D.S."/>
            <person name="Grigoriev I.V."/>
        </authorList>
    </citation>
    <scope>NUCLEOTIDE SEQUENCE [LARGE SCALE GENOMIC DNA]</scope>
    <source>
        <strain evidence="2">CBS 339.88</strain>
    </source>
</reference>
<dbReference type="EMBL" id="KL142378">
    <property type="protein sequence ID" value="KDR76682.1"/>
    <property type="molecule type" value="Genomic_DNA"/>
</dbReference>
<dbReference type="Gene3D" id="1.20.1170.10">
    <property type="match status" value="1"/>
</dbReference>
<dbReference type="Proteomes" id="UP000027222">
    <property type="component" value="Unassembled WGS sequence"/>
</dbReference>
<dbReference type="HOGENOM" id="CLU_050714_0_0_1"/>
<dbReference type="OrthoDB" id="3046926at2759"/>
<dbReference type="AlphaFoldDB" id="A0A067T2W2"/>
<organism evidence="1 2">
    <name type="scientific">Galerina marginata (strain CBS 339.88)</name>
    <dbReference type="NCBI Taxonomy" id="685588"/>
    <lineage>
        <taxon>Eukaryota</taxon>
        <taxon>Fungi</taxon>
        <taxon>Dikarya</taxon>
        <taxon>Basidiomycota</taxon>
        <taxon>Agaricomycotina</taxon>
        <taxon>Agaricomycetes</taxon>
        <taxon>Agaricomycetidae</taxon>
        <taxon>Agaricales</taxon>
        <taxon>Agaricineae</taxon>
        <taxon>Strophariaceae</taxon>
        <taxon>Galerina</taxon>
    </lineage>
</organism>
<name>A0A067T2W2_GALM3</name>
<gene>
    <name evidence="1" type="ORF">GALMADRAFT_139581</name>
</gene>